<dbReference type="Gene3D" id="1.10.287.2250">
    <property type="match status" value="1"/>
</dbReference>
<evidence type="ECO:0000256" key="5">
    <source>
        <dbReference type="SAM" id="SignalP"/>
    </source>
</evidence>
<evidence type="ECO:0000313" key="9">
    <source>
        <dbReference type="Proteomes" id="UP000314980"/>
    </source>
</evidence>
<dbReference type="SMART" id="SM00645">
    <property type="entry name" value="Pept_C1"/>
    <property type="match status" value="1"/>
</dbReference>
<feature type="domain" description="Peptidase C1A papain C-terminal" evidence="6">
    <location>
        <begin position="119"/>
        <end position="315"/>
    </location>
</feature>
<evidence type="ECO:0000256" key="4">
    <source>
        <dbReference type="ARBA" id="ARBA00022807"/>
    </source>
</evidence>
<keyword evidence="5" id="KW-0732">Signal</keyword>
<name>A0A4W6D4C0_LATCA</name>
<feature type="chain" id="PRO_5021194462" evidence="5">
    <location>
        <begin position="20"/>
        <end position="386"/>
    </location>
</feature>
<dbReference type="Proteomes" id="UP000314980">
    <property type="component" value="Unassembled WGS sequence"/>
</dbReference>
<dbReference type="InterPro" id="IPR013128">
    <property type="entry name" value="Peptidase_C1A"/>
</dbReference>
<dbReference type="InterPro" id="IPR013201">
    <property type="entry name" value="Prot_inhib_I29"/>
</dbReference>
<dbReference type="InterPro" id="IPR000668">
    <property type="entry name" value="Peptidase_C1A_C"/>
</dbReference>
<evidence type="ECO:0000256" key="1">
    <source>
        <dbReference type="ARBA" id="ARBA00008455"/>
    </source>
</evidence>
<dbReference type="Pfam" id="PF08246">
    <property type="entry name" value="Inhibitor_I29"/>
    <property type="match status" value="1"/>
</dbReference>
<dbReference type="GO" id="GO:0008234">
    <property type="term" value="F:cysteine-type peptidase activity"/>
    <property type="evidence" value="ECO:0007669"/>
    <property type="project" value="UniProtKB-KW"/>
</dbReference>
<dbReference type="AlphaFoldDB" id="A0A4W6D4C0"/>
<dbReference type="CDD" id="cd02248">
    <property type="entry name" value="Peptidase_C1A"/>
    <property type="match status" value="1"/>
</dbReference>
<keyword evidence="2" id="KW-0645">Protease</keyword>
<gene>
    <name evidence="8" type="primary">LOC108884675</name>
</gene>
<evidence type="ECO:0000313" key="8">
    <source>
        <dbReference type="Ensembl" id="ENSLCAP00010019583.1"/>
    </source>
</evidence>
<organism evidence="8 9">
    <name type="scientific">Lates calcarifer</name>
    <name type="common">Barramundi</name>
    <name type="synonym">Holocentrus calcarifer</name>
    <dbReference type="NCBI Taxonomy" id="8187"/>
    <lineage>
        <taxon>Eukaryota</taxon>
        <taxon>Metazoa</taxon>
        <taxon>Chordata</taxon>
        <taxon>Craniata</taxon>
        <taxon>Vertebrata</taxon>
        <taxon>Euteleostomi</taxon>
        <taxon>Actinopterygii</taxon>
        <taxon>Neopterygii</taxon>
        <taxon>Teleostei</taxon>
        <taxon>Neoteleostei</taxon>
        <taxon>Acanthomorphata</taxon>
        <taxon>Carangaria</taxon>
        <taxon>Carangaria incertae sedis</taxon>
        <taxon>Centropomidae</taxon>
        <taxon>Lates</taxon>
    </lineage>
</organism>
<feature type="domain" description="Cathepsin propeptide inhibitor" evidence="7">
    <location>
        <begin position="29"/>
        <end position="85"/>
    </location>
</feature>
<dbReference type="PROSITE" id="PS00639">
    <property type="entry name" value="THIOL_PROTEASE_HIS"/>
    <property type="match status" value="1"/>
</dbReference>
<dbReference type="InterPro" id="IPR038765">
    <property type="entry name" value="Papain-like_cys_pep_sf"/>
</dbReference>
<dbReference type="Gene3D" id="3.90.70.10">
    <property type="entry name" value="Cysteine proteinases"/>
    <property type="match status" value="1"/>
</dbReference>
<dbReference type="GeneTree" id="ENSGT00940000157759"/>
<keyword evidence="3" id="KW-0378">Hydrolase</keyword>
<protein>
    <submittedName>
        <fullName evidence="8">Cathepsin K</fullName>
    </submittedName>
</protein>
<keyword evidence="4" id="KW-0788">Thiol protease</keyword>
<evidence type="ECO:0000259" key="7">
    <source>
        <dbReference type="SMART" id="SM00848"/>
    </source>
</evidence>
<dbReference type="SUPFAM" id="SSF54001">
    <property type="entry name" value="Cysteine proteinases"/>
    <property type="match status" value="1"/>
</dbReference>
<proteinExistence type="inferred from homology"/>
<sequence length="386" mass="43622">MLLCVGVMLLVVASDLGLCLDEDDLDTQWEQWKTTYGKEYDDYEEVYRNNNWKKNMRMIEVHNQEAEQGKHSYKLGMNQLGDLDFSPTKTDIYNQGTMQVCPKDDYRTVVYDRICSLLLPRSVDYREEGMVTPVKNQGHCDSCWAFSAVGALEGQLAKKTGKLLELSPQNLVDCDPESDGCVGGHMTDAFYYVLTNGINSERDYPYMEEKQPCRYNASAIAAQCKDFKEIPEGDECILAATLYKVGPLSVAINTNHVKFMLYKSGIYYNPECDKDNISHAVLLVGYGETAEGEKYWIVKNRLRHITCMTDVRLIIWLPRRDEVLQSNDLKCLSCGQHFLSVLSALGHLGVRTDTCGLHVTVTTTVVLPVKPATQSCERTTEGHRLS</sequence>
<reference evidence="8" key="3">
    <citation type="submission" date="2025-09" db="UniProtKB">
        <authorList>
            <consortium name="Ensembl"/>
        </authorList>
    </citation>
    <scope>IDENTIFICATION</scope>
</reference>
<dbReference type="SMART" id="SM00848">
    <property type="entry name" value="Inhibitor_I29"/>
    <property type="match status" value="1"/>
</dbReference>
<dbReference type="Pfam" id="PF00112">
    <property type="entry name" value="Peptidase_C1"/>
    <property type="match status" value="1"/>
</dbReference>
<dbReference type="InParanoid" id="A0A4W6D4C0"/>
<comment type="similarity">
    <text evidence="1">Belongs to the peptidase C1 family.</text>
</comment>
<evidence type="ECO:0000256" key="2">
    <source>
        <dbReference type="ARBA" id="ARBA00022670"/>
    </source>
</evidence>
<reference evidence="8" key="2">
    <citation type="submission" date="2025-08" db="UniProtKB">
        <authorList>
            <consortium name="Ensembl"/>
        </authorList>
    </citation>
    <scope>IDENTIFICATION</scope>
</reference>
<reference evidence="9" key="1">
    <citation type="submission" date="2015-09" db="EMBL/GenBank/DDBJ databases">
        <authorList>
            <person name="Sai Rama Sridatta P."/>
        </authorList>
    </citation>
    <scope>NUCLEOTIDE SEQUENCE [LARGE SCALE GENOMIC DNA]</scope>
</reference>
<dbReference type="STRING" id="8187.ENSLCAP00010019583"/>
<dbReference type="GO" id="GO:0006508">
    <property type="term" value="P:proteolysis"/>
    <property type="evidence" value="ECO:0007669"/>
    <property type="project" value="UniProtKB-KW"/>
</dbReference>
<dbReference type="FunFam" id="3.90.70.10:FF:000006">
    <property type="entry name" value="Cathepsin S"/>
    <property type="match status" value="1"/>
</dbReference>
<dbReference type="Ensembl" id="ENSLCAT00010019998.1">
    <property type="protein sequence ID" value="ENSLCAP00010019583.1"/>
    <property type="gene ID" value="ENSLCAG00010009250.1"/>
</dbReference>
<accession>A0A4W6D4C0</accession>
<dbReference type="PRINTS" id="PR00705">
    <property type="entry name" value="PAPAIN"/>
</dbReference>
<dbReference type="InterPro" id="IPR025660">
    <property type="entry name" value="Pept_his_AS"/>
</dbReference>
<evidence type="ECO:0000259" key="6">
    <source>
        <dbReference type="SMART" id="SM00645"/>
    </source>
</evidence>
<keyword evidence="9" id="KW-1185">Reference proteome</keyword>
<dbReference type="PANTHER" id="PTHR12411">
    <property type="entry name" value="CYSTEINE PROTEASE FAMILY C1-RELATED"/>
    <property type="match status" value="1"/>
</dbReference>
<evidence type="ECO:0000256" key="3">
    <source>
        <dbReference type="ARBA" id="ARBA00022801"/>
    </source>
</evidence>
<feature type="signal peptide" evidence="5">
    <location>
        <begin position="1"/>
        <end position="19"/>
    </location>
</feature>
<dbReference type="InterPro" id="IPR039417">
    <property type="entry name" value="Peptidase_C1A_papain-like"/>
</dbReference>